<sequence length="314" mass="34772">MKNYRPSNPELWQGRVSKAQLYLHEKVEAASLIDLRNAEGNEVALLGYCCDIGVKRNQGRTGAVEGPDAIRKMMGGLSNHWDPSFKINDFGNLVCDGNGLETQQNETADAVSVLLTKGYFPIVMGGGHDLAYGHFKGIRKAFVEKSIGIINLDAHFDLREVGLHGTSGTPFWEIAQDETDFQYCCLGIQKASNDRKLFQTAKKLKVIHLSNTEFTLSNWSMVQESLQRFMDTIDLVYLSIDLDGFCSSIAPGVSAPSPLGFQPDVALKTIALLAQSQKLVSADIVELNPRYDHDNATARLASRLIYKLMEELKL</sequence>
<dbReference type="PRINTS" id="PR00116">
    <property type="entry name" value="ARGINASE"/>
</dbReference>
<evidence type="ECO:0000256" key="4">
    <source>
        <dbReference type="ARBA" id="ARBA00023211"/>
    </source>
</evidence>
<keyword evidence="1" id="KW-0479">Metal-binding</keyword>
<dbReference type="Gene3D" id="3.40.800.10">
    <property type="entry name" value="Ureohydrolase domain"/>
    <property type="match status" value="1"/>
</dbReference>
<accession>A0A0F9JV16</accession>
<dbReference type="EMBL" id="LAZR01015315">
    <property type="protein sequence ID" value="KKM13723.1"/>
    <property type="molecule type" value="Genomic_DNA"/>
</dbReference>
<keyword evidence="4" id="KW-0464">Manganese</keyword>
<dbReference type="PANTHER" id="PTHR11358">
    <property type="entry name" value="ARGINASE/AGMATINASE"/>
    <property type="match status" value="1"/>
</dbReference>
<dbReference type="GO" id="GO:0050415">
    <property type="term" value="F:formimidoylglutamase activity"/>
    <property type="evidence" value="ECO:0007669"/>
    <property type="project" value="InterPro"/>
</dbReference>
<dbReference type="CDD" id="cd09988">
    <property type="entry name" value="Formimidoylglutamase"/>
    <property type="match status" value="1"/>
</dbReference>
<keyword evidence="3" id="KW-0369">Histidine metabolism</keyword>
<keyword evidence="2" id="KW-0378">Hydrolase</keyword>
<name>A0A0F9JV16_9ZZZZ</name>
<gene>
    <name evidence="5" type="ORF">LCGC14_1713330</name>
</gene>
<dbReference type="GO" id="GO:0033389">
    <property type="term" value="P:putrescine biosynthetic process from arginine, via agmatine"/>
    <property type="evidence" value="ECO:0007669"/>
    <property type="project" value="TreeGrafter"/>
</dbReference>
<dbReference type="GO" id="GO:0019556">
    <property type="term" value="P:L-histidine catabolic process to glutamate and formamide"/>
    <property type="evidence" value="ECO:0007669"/>
    <property type="project" value="InterPro"/>
</dbReference>
<dbReference type="PROSITE" id="PS51409">
    <property type="entry name" value="ARGINASE_2"/>
    <property type="match status" value="1"/>
</dbReference>
<dbReference type="GO" id="GO:0046872">
    <property type="term" value="F:metal ion binding"/>
    <property type="evidence" value="ECO:0007669"/>
    <property type="project" value="UniProtKB-KW"/>
</dbReference>
<dbReference type="NCBIfam" id="TIGR01227">
    <property type="entry name" value="hutG"/>
    <property type="match status" value="1"/>
</dbReference>
<dbReference type="InterPro" id="IPR023696">
    <property type="entry name" value="Ureohydrolase_dom_sf"/>
</dbReference>
<dbReference type="PIRSF" id="PIRSF036979">
    <property type="entry name" value="Arginase"/>
    <property type="match status" value="1"/>
</dbReference>
<proteinExistence type="inferred from homology"/>
<evidence type="ECO:0000313" key="5">
    <source>
        <dbReference type="EMBL" id="KKM13723.1"/>
    </source>
</evidence>
<dbReference type="InterPro" id="IPR006035">
    <property type="entry name" value="Ureohydrolase"/>
</dbReference>
<comment type="caution">
    <text evidence="5">The sequence shown here is derived from an EMBL/GenBank/DDBJ whole genome shotgun (WGS) entry which is preliminary data.</text>
</comment>
<evidence type="ECO:0008006" key="6">
    <source>
        <dbReference type="Google" id="ProtNLM"/>
    </source>
</evidence>
<dbReference type="PANTHER" id="PTHR11358:SF35">
    <property type="entry name" value="FORMIMIDOYLGLUTAMASE"/>
    <property type="match status" value="1"/>
</dbReference>
<protein>
    <recommendedName>
        <fullName evidence="6">Formimidoylglutamase</fullName>
    </recommendedName>
</protein>
<evidence type="ECO:0000256" key="1">
    <source>
        <dbReference type="ARBA" id="ARBA00022723"/>
    </source>
</evidence>
<reference evidence="5" key="1">
    <citation type="journal article" date="2015" name="Nature">
        <title>Complex archaea that bridge the gap between prokaryotes and eukaryotes.</title>
        <authorList>
            <person name="Spang A."/>
            <person name="Saw J.H."/>
            <person name="Jorgensen S.L."/>
            <person name="Zaremba-Niedzwiedzka K."/>
            <person name="Martijn J."/>
            <person name="Lind A.E."/>
            <person name="van Eijk R."/>
            <person name="Schleper C."/>
            <person name="Guy L."/>
            <person name="Ettema T.J."/>
        </authorList>
    </citation>
    <scope>NUCLEOTIDE SEQUENCE</scope>
</reference>
<dbReference type="AlphaFoldDB" id="A0A0F9JV16"/>
<evidence type="ECO:0000256" key="3">
    <source>
        <dbReference type="ARBA" id="ARBA00022808"/>
    </source>
</evidence>
<dbReference type="GO" id="GO:0008783">
    <property type="term" value="F:agmatinase activity"/>
    <property type="evidence" value="ECO:0007669"/>
    <property type="project" value="TreeGrafter"/>
</dbReference>
<dbReference type="Pfam" id="PF00491">
    <property type="entry name" value="Arginase"/>
    <property type="match status" value="1"/>
</dbReference>
<dbReference type="SUPFAM" id="SSF52768">
    <property type="entry name" value="Arginase/deacetylase"/>
    <property type="match status" value="1"/>
</dbReference>
<dbReference type="InterPro" id="IPR005923">
    <property type="entry name" value="HutG"/>
</dbReference>
<evidence type="ECO:0000256" key="2">
    <source>
        <dbReference type="ARBA" id="ARBA00022801"/>
    </source>
</evidence>
<organism evidence="5">
    <name type="scientific">marine sediment metagenome</name>
    <dbReference type="NCBI Taxonomy" id="412755"/>
    <lineage>
        <taxon>unclassified sequences</taxon>
        <taxon>metagenomes</taxon>
        <taxon>ecological metagenomes</taxon>
    </lineage>
</organism>
<dbReference type="HAMAP" id="MF_00737">
    <property type="entry name" value="Formimidoylglutam"/>
    <property type="match status" value="1"/>
</dbReference>